<reference evidence="4 5" key="1">
    <citation type="submission" date="2020-11" db="EMBL/GenBank/DDBJ databases">
        <authorList>
            <person name="Kim M.K."/>
        </authorList>
    </citation>
    <scope>NUCLEOTIDE SEQUENCE [LARGE SCALE GENOMIC DNA]</scope>
    <source>
        <strain evidence="4 5">BT662</strain>
    </source>
</reference>
<evidence type="ECO:0000256" key="1">
    <source>
        <dbReference type="SAM" id="MobiDB-lite"/>
    </source>
</evidence>
<name>A0ABS0I5F7_9BACT</name>
<dbReference type="PANTHER" id="PTHR42678:SF34">
    <property type="entry name" value="OS04G0183300 PROTEIN"/>
    <property type="match status" value="1"/>
</dbReference>
<dbReference type="SUPFAM" id="SSF75304">
    <property type="entry name" value="Amidase signature (AS) enzymes"/>
    <property type="match status" value="1"/>
</dbReference>
<proteinExistence type="predicted"/>
<keyword evidence="2" id="KW-0732">Signal</keyword>
<feature type="chain" id="PRO_5046148141" evidence="2">
    <location>
        <begin position="25"/>
        <end position="545"/>
    </location>
</feature>
<evidence type="ECO:0000313" key="4">
    <source>
        <dbReference type="EMBL" id="MBF9222173.1"/>
    </source>
</evidence>
<dbReference type="Proteomes" id="UP000618931">
    <property type="component" value="Unassembled WGS sequence"/>
</dbReference>
<gene>
    <name evidence="4" type="ORF">I2H31_13775</name>
</gene>
<dbReference type="InterPro" id="IPR036928">
    <property type="entry name" value="AS_sf"/>
</dbReference>
<dbReference type="Gene3D" id="3.90.1300.10">
    <property type="entry name" value="Amidase signature (AS) domain"/>
    <property type="match status" value="1"/>
</dbReference>
<dbReference type="EC" id="3.5.1.4" evidence="4"/>
<comment type="caution">
    <text evidence="4">The sequence shown here is derived from an EMBL/GenBank/DDBJ whole genome shotgun (WGS) entry which is preliminary data.</text>
</comment>
<organism evidence="4 5">
    <name type="scientific">Hymenobacter ruricola</name>
    <dbReference type="NCBI Taxonomy" id="2791023"/>
    <lineage>
        <taxon>Bacteria</taxon>
        <taxon>Pseudomonadati</taxon>
        <taxon>Bacteroidota</taxon>
        <taxon>Cytophagia</taxon>
        <taxon>Cytophagales</taxon>
        <taxon>Hymenobacteraceae</taxon>
        <taxon>Hymenobacter</taxon>
    </lineage>
</organism>
<protein>
    <submittedName>
        <fullName evidence="4">Amidase</fullName>
        <ecNumber evidence="4">3.5.1.4</ecNumber>
    </submittedName>
</protein>
<dbReference type="RefSeq" id="WP_196293621.1">
    <property type="nucleotide sequence ID" value="NZ_JADQDM010000006.1"/>
</dbReference>
<feature type="domain" description="Amidase" evidence="3">
    <location>
        <begin position="74"/>
        <end position="522"/>
    </location>
</feature>
<feature type="region of interest" description="Disordered" evidence="1">
    <location>
        <begin position="186"/>
        <end position="212"/>
    </location>
</feature>
<dbReference type="GO" id="GO:0004040">
    <property type="term" value="F:amidase activity"/>
    <property type="evidence" value="ECO:0007669"/>
    <property type="project" value="UniProtKB-EC"/>
</dbReference>
<accession>A0ABS0I5F7</accession>
<dbReference type="EMBL" id="JADQDM010000006">
    <property type="protein sequence ID" value="MBF9222173.1"/>
    <property type="molecule type" value="Genomic_DNA"/>
</dbReference>
<keyword evidence="4" id="KW-0378">Hydrolase</keyword>
<feature type="signal peptide" evidence="2">
    <location>
        <begin position="1"/>
        <end position="24"/>
    </location>
</feature>
<dbReference type="Pfam" id="PF01425">
    <property type="entry name" value="Amidase"/>
    <property type="match status" value="1"/>
</dbReference>
<evidence type="ECO:0000256" key="2">
    <source>
        <dbReference type="SAM" id="SignalP"/>
    </source>
</evidence>
<dbReference type="NCBIfam" id="NF006006">
    <property type="entry name" value="PRK08137.1"/>
    <property type="match status" value="1"/>
</dbReference>
<evidence type="ECO:0000259" key="3">
    <source>
        <dbReference type="Pfam" id="PF01425"/>
    </source>
</evidence>
<dbReference type="PANTHER" id="PTHR42678">
    <property type="entry name" value="AMIDASE"/>
    <property type="match status" value="1"/>
</dbReference>
<sequence length="545" mass="56847">MNRRLFLNQSSRVALTAALLPAVACQSATDKKMTAEAAETAGPPAETEPFALHEATVADLQDRMAKGTETARSLTEKYLARIKALNEAGPMLRAVIETNPDALGIADGLDRERKAGKLRGPLHGIPVLIKDNIDSGDQMMTTAGASALIGHKARQDAFIVQKLRAAGAVLLGKTNLSEWANFRSSHSISGWSSRGQQSRNPYALDRSTSGSSSGSGAAVAANLCALAIGTETDGSVVSPSSCNGVVGLKPTVGLLSRGGIIPISSTQDTAGPMARTVRDAALLLAALQGPDPTDPARLPIPAATPSDYTTFLKADALRGQRLGVEKAHLNGPPAVAKLLKEAVAALQAQGATVVEIELNKLANPLGEAEFDVLLYEFKEGVNRYLASANAPVKTLADVIAYNRAHAAEAMPLFGQETLIRAEATDGLGTATYKAAVQKTVTGARQAIDGLLKANQLTAIVGVTTGPAWCIDWVNGDYSTGVDFSSPAAMAGYPHLTVPMGQVRGLPVGLSFVGSAYQEGLLLGLGYAFEQATRHRAAPKFLPTVK</sequence>
<keyword evidence="5" id="KW-1185">Reference proteome</keyword>
<dbReference type="InterPro" id="IPR023631">
    <property type="entry name" value="Amidase_dom"/>
</dbReference>
<evidence type="ECO:0000313" key="5">
    <source>
        <dbReference type="Proteomes" id="UP000618931"/>
    </source>
</evidence>